<dbReference type="AlphaFoldDB" id="A0A6N3Z1H6"/>
<dbReference type="RefSeq" id="WP_063648221.1">
    <property type="nucleotide sequence ID" value="NZ_CVOI01000016.1"/>
</dbReference>
<dbReference type="Proteomes" id="UP000435323">
    <property type="component" value="Unassembled WGS sequence"/>
</dbReference>
<sequence length="78" mass="8794">MLITCPKCLTKTRIATSRAISPETRELYCQCLNLNCGKVFVAHTLFSHFIESTGQKPDAELQPELCKDASQMDIFDEL</sequence>
<evidence type="ECO:0000313" key="2">
    <source>
        <dbReference type="Proteomes" id="UP000435323"/>
    </source>
</evidence>
<name>A0A6N3Z1H6_ALIFS</name>
<gene>
    <name evidence="1" type="ORF">GNP77_16455</name>
</gene>
<proteinExistence type="predicted"/>
<organism evidence="1 2">
    <name type="scientific">Aliivibrio fischeri</name>
    <name type="common">Vibrio fischeri</name>
    <dbReference type="NCBI Taxonomy" id="668"/>
    <lineage>
        <taxon>Bacteria</taxon>
        <taxon>Pseudomonadati</taxon>
        <taxon>Pseudomonadota</taxon>
        <taxon>Gammaproteobacteria</taxon>
        <taxon>Vibrionales</taxon>
        <taxon>Vibrionaceae</taxon>
        <taxon>Aliivibrio</taxon>
    </lineage>
</organism>
<evidence type="ECO:0000313" key="1">
    <source>
        <dbReference type="EMBL" id="MUK46956.1"/>
    </source>
</evidence>
<reference evidence="1 2" key="1">
    <citation type="submission" date="2019-11" db="EMBL/GenBank/DDBJ databases">
        <title>Using colonization assays and comparative genomics to discover symbiosis behaviors and factors in Vibrio fischeri.</title>
        <authorList>
            <person name="Bongrand C."/>
            <person name="Moriano-Gutierrez S."/>
            <person name="Arevalo P."/>
            <person name="Mcfall-Ngai M."/>
            <person name="Visick K."/>
            <person name="Polz M.F."/>
            <person name="Ruby E.G."/>
        </authorList>
    </citation>
    <scope>NUCLEOTIDE SEQUENCE [LARGE SCALE GENOMIC DNA]</scope>
    <source>
        <strain evidence="2">emors.3.2</strain>
    </source>
</reference>
<accession>A0A6N3Z1H6</accession>
<protein>
    <submittedName>
        <fullName evidence="1">Zinc-binding protein</fullName>
    </submittedName>
</protein>
<dbReference type="Pfam" id="PF04606">
    <property type="entry name" value="Ogr_Delta"/>
    <property type="match status" value="1"/>
</dbReference>
<dbReference type="EMBL" id="WOBO01000020">
    <property type="protein sequence ID" value="MUK46956.1"/>
    <property type="molecule type" value="Genomic_DNA"/>
</dbReference>
<comment type="caution">
    <text evidence="1">The sequence shown here is derived from an EMBL/GenBank/DDBJ whole genome shotgun (WGS) entry which is preliminary data.</text>
</comment>
<dbReference type="InterPro" id="IPR007684">
    <property type="entry name" value="Znf_Ogr/Delta"/>
</dbReference>